<dbReference type="RefSeq" id="WP_227624505.1">
    <property type="nucleotide sequence ID" value="NZ_JBBNIB010000130.1"/>
</dbReference>
<accession>A0ABV1INK5</accession>
<dbReference type="GO" id="GO:0016757">
    <property type="term" value="F:glycosyltransferase activity"/>
    <property type="evidence" value="ECO:0007669"/>
    <property type="project" value="UniProtKB-KW"/>
</dbReference>
<name>A0ABV1INK5_9FIRM</name>
<evidence type="ECO:0000259" key="3">
    <source>
        <dbReference type="Pfam" id="PF00535"/>
    </source>
</evidence>
<dbReference type="Proteomes" id="UP001439984">
    <property type="component" value="Unassembled WGS sequence"/>
</dbReference>
<protein>
    <submittedName>
        <fullName evidence="4">Glycosyltransferase</fullName>
        <ecNumber evidence="4">2.4.-.-</ecNumber>
    </submittedName>
</protein>
<reference evidence="4 5" key="1">
    <citation type="submission" date="2024-04" db="EMBL/GenBank/DDBJ databases">
        <title>Human intestinal bacterial collection.</title>
        <authorList>
            <person name="Pauvert C."/>
            <person name="Hitch T.C.A."/>
            <person name="Clavel T."/>
        </authorList>
    </citation>
    <scope>NUCLEOTIDE SEQUENCE [LARGE SCALE GENOMIC DNA]</scope>
    <source>
        <strain evidence="4 5">CLA-AA-H236</strain>
    </source>
</reference>
<organism evidence="4 5">
    <name type="scientific">Faecalibacterium longum</name>
    <dbReference type="NCBI Taxonomy" id="1851428"/>
    <lineage>
        <taxon>Bacteria</taxon>
        <taxon>Bacillati</taxon>
        <taxon>Bacillota</taxon>
        <taxon>Clostridia</taxon>
        <taxon>Eubacteriales</taxon>
        <taxon>Oscillospiraceae</taxon>
        <taxon>Faecalibacterium</taxon>
    </lineage>
</organism>
<evidence type="ECO:0000313" key="5">
    <source>
        <dbReference type="Proteomes" id="UP001439984"/>
    </source>
</evidence>
<evidence type="ECO:0000256" key="2">
    <source>
        <dbReference type="ARBA" id="ARBA00022679"/>
    </source>
</evidence>
<evidence type="ECO:0000256" key="1">
    <source>
        <dbReference type="ARBA" id="ARBA00022676"/>
    </source>
</evidence>
<dbReference type="InterPro" id="IPR001173">
    <property type="entry name" value="Glyco_trans_2-like"/>
</dbReference>
<keyword evidence="2 4" id="KW-0808">Transferase</keyword>
<comment type="caution">
    <text evidence="4">The sequence shown here is derived from an EMBL/GenBank/DDBJ whole genome shotgun (WGS) entry which is preliminary data.</text>
</comment>
<dbReference type="Gene3D" id="3.90.550.10">
    <property type="entry name" value="Spore Coat Polysaccharide Biosynthesis Protein SpsA, Chain A"/>
    <property type="match status" value="1"/>
</dbReference>
<dbReference type="EC" id="2.4.-.-" evidence="4"/>
<evidence type="ECO:0000313" key="4">
    <source>
        <dbReference type="EMBL" id="MEQ2688421.1"/>
    </source>
</evidence>
<dbReference type="PANTHER" id="PTHR22916:SF51">
    <property type="entry name" value="GLYCOSYLTRANSFERASE EPSH-RELATED"/>
    <property type="match status" value="1"/>
</dbReference>
<dbReference type="InterPro" id="IPR029044">
    <property type="entry name" value="Nucleotide-diphossugar_trans"/>
</dbReference>
<dbReference type="EMBL" id="JBBNIB010000130">
    <property type="protein sequence ID" value="MEQ2688421.1"/>
    <property type="molecule type" value="Genomic_DNA"/>
</dbReference>
<keyword evidence="1 4" id="KW-0328">Glycosyltransferase</keyword>
<feature type="domain" description="Glycosyltransferase 2-like" evidence="3">
    <location>
        <begin position="9"/>
        <end position="176"/>
    </location>
</feature>
<dbReference type="SUPFAM" id="SSF53448">
    <property type="entry name" value="Nucleotide-diphospho-sugar transferases"/>
    <property type="match status" value="1"/>
</dbReference>
<sequence length="321" mass="36686">MDAKKPLISVIVPVYNVEKYLPKCLDSLLAQTWQELEIIVVDDGSPDNSWDIMQEYARRDSRIRPIRQKNGGLSAARNAGVEAARGEWIGFLDSDDYVAPEMYERLYRAAVEQGAQMAVCSFAYVTPDGRPIPRTSPITKNEVLSGIQMMERLAGPQNWYYVTAWNRLYQRRLFDAVRFPVGKLHEDEYTAHLFYWQCERVAIVKEAMYYYVQQDGSIMHTESVRKRVEGAAGMLERADFALEHEVCSLAFASCNGALGCIVFAKGGSEERQALRQVREQADRIIDRLLRVPGYRTEKVKVALFRLSPGLYRAALKMRPVR</sequence>
<dbReference type="CDD" id="cd00761">
    <property type="entry name" value="Glyco_tranf_GTA_type"/>
    <property type="match status" value="1"/>
</dbReference>
<dbReference type="PANTHER" id="PTHR22916">
    <property type="entry name" value="GLYCOSYLTRANSFERASE"/>
    <property type="match status" value="1"/>
</dbReference>
<proteinExistence type="predicted"/>
<dbReference type="Pfam" id="PF00535">
    <property type="entry name" value="Glycos_transf_2"/>
    <property type="match status" value="1"/>
</dbReference>
<keyword evidence="5" id="KW-1185">Reference proteome</keyword>
<gene>
    <name evidence="4" type="ORF">AAAU72_09615</name>
</gene>